<protein>
    <recommendedName>
        <fullName evidence="5">Sortilin N-terminal domain-containing protein</fullName>
    </recommendedName>
</protein>
<evidence type="ECO:0000313" key="3">
    <source>
        <dbReference type="EMBL" id="GCF95833.1"/>
    </source>
</evidence>
<evidence type="ECO:0000256" key="2">
    <source>
        <dbReference type="SAM" id="Phobius"/>
    </source>
</evidence>
<dbReference type="Proteomes" id="UP000290567">
    <property type="component" value="Unassembled WGS sequence"/>
</dbReference>
<keyword evidence="2" id="KW-1133">Transmembrane helix</keyword>
<keyword evidence="2" id="KW-0812">Transmembrane</keyword>
<dbReference type="CDD" id="cd15482">
    <property type="entry name" value="Sialidase_non-viral"/>
    <property type="match status" value="1"/>
</dbReference>
<dbReference type="InterPro" id="IPR002860">
    <property type="entry name" value="BNR_rpt"/>
</dbReference>
<proteinExistence type="predicted"/>
<feature type="transmembrane region" description="Helical" evidence="2">
    <location>
        <begin position="21"/>
        <end position="45"/>
    </location>
</feature>
<name>A0A4P5PTL5_9ENTE</name>
<dbReference type="EMBL" id="BJCC01000042">
    <property type="protein sequence ID" value="GCF95833.1"/>
    <property type="molecule type" value="Genomic_DNA"/>
</dbReference>
<keyword evidence="4" id="KW-1185">Reference proteome</keyword>
<dbReference type="Gene3D" id="2.130.10.10">
    <property type="entry name" value="YVTN repeat-like/Quinoprotein amine dehydrogenase"/>
    <property type="match status" value="1"/>
</dbReference>
<evidence type="ECO:0008006" key="5">
    <source>
        <dbReference type="Google" id="ProtNLM"/>
    </source>
</evidence>
<evidence type="ECO:0000256" key="1">
    <source>
        <dbReference type="SAM" id="MobiDB-lite"/>
    </source>
</evidence>
<dbReference type="OrthoDB" id="9812814at2"/>
<dbReference type="SUPFAM" id="SSF110296">
    <property type="entry name" value="Oligoxyloglucan reducing end-specific cellobiohydrolase"/>
    <property type="match status" value="1"/>
</dbReference>
<comment type="caution">
    <text evidence="3">The sequence shown here is derived from an EMBL/GenBank/DDBJ whole genome shotgun (WGS) entry which is preliminary data.</text>
</comment>
<keyword evidence="2" id="KW-0472">Membrane</keyword>
<accession>A0A4P5PTL5</accession>
<evidence type="ECO:0000313" key="4">
    <source>
        <dbReference type="Proteomes" id="UP000290567"/>
    </source>
</evidence>
<organism evidence="3 4">
    <name type="scientific">Enterococcus florum</name>
    <dbReference type="NCBI Taxonomy" id="2480627"/>
    <lineage>
        <taxon>Bacteria</taxon>
        <taxon>Bacillati</taxon>
        <taxon>Bacillota</taxon>
        <taxon>Bacilli</taxon>
        <taxon>Lactobacillales</taxon>
        <taxon>Enterococcaceae</taxon>
        <taxon>Enterococcus</taxon>
    </lineage>
</organism>
<dbReference type="RefSeq" id="WP_146624206.1">
    <property type="nucleotide sequence ID" value="NZ_BJCC01000042.1"/>
</dbReference>
<dbReference type="Pfam" id="PF02012">
    <property type="entry name" value="BNR"/>
    <property type="match status" value="3"/>
</dbReference>
<dbReference type="AlphaFoldDB" id="A0A4P5PTL5"/>
<reference evidence="4" key="1">
    <citation type="submission" date="2019-02" db="EMBL/GenBank/DDBJ databases">
        <title>Draft genome sequence of Enterococcus sp. Gos25-1.</title>
        <authorList>
            <person name="Tanaka N."/>
            <person name="Shiwa Y."/>
            <person name="Fujita N."/>
        </authorList>
    </citation>
    <scope>NUCLEOTIDE SEQUENCE [LARGE SCALE GENOMIC DNA]</scope>
    <source>
        <strain evidence="4">Gos25-1</strain>
    </source>
</reference>
<gene>
    <name evidence="3" type="ORF">NRIC_37240</name>
</gene>
<dbReference type="InterPro" id="IPR015943">
    <property type="entry name" value="WD40/YVTN_repeat-like_dom_sf"/>
</dbReference>
<feature type="compositionally biased region" description="Basic and acidic residues" evidence="1">
    <location>
        <begin position="306"/>
        <end position="315"/>
    </location>
</feature>
<sequence length="323" mass="36207">MNKKNPKFSSKEHPSKRWNSILGNIPFSVRVVILTVLIGLSLVSYNIGKAVTGAKAEANLHASTEKQEVSSEDVKVRRNNGKWEFSSDEGISWTRTPPKDIYEDKDGRLRYKNSLSKTINNNSEDDIFKFPFDDQNGKGIVMKREDDKWKFSSDGGKTWSEEVPEGVEVDKNGKLTWQSEDGNKLSEFDPKENSWKYSEDGGKTWSDPLKDVEDWLKNGFTVPVEGGVSMKFQDGKILYSTDGGKTWSEEVPEGFSDQVKSVITKQAEDGKTLYSTDGGKTWSEEKPEGFEIPNIDDILESIPDELLPKEDKDGLGEGQATSV</sequence>
<feature type="region of interest" description="Disordered" evidence="1">
    <location>
        <begin position="303"/>
        <end position="323"/>
    </location>
</feature>